<dbReference type="EMBL" id="UINC01036292">
    <property type="protein sequence ID" value="SVB30030.1"/>
    <property type="molecule type" value="Genomic_DNA"/>
</dbReference>
<evidence type="ECO:0000313" key="1">
    <source>
        <dbReference type="EMBL" id="SVB30030.1"/>
    </source>
</evidence>
<organism evidence="1">
    <name type="scientific">marine metagenome</name>
    <dbReference type="NCBI Taxonomy" id="408172"/>
    <lineage>
        <taxon>unclassified sequences</taxon>
        <taxon>metagenomes</taxon>
        <taxon>ecological metagenomes</taxon>
    </lineage>
</organism>
<accession>A0A382CV48</accession>
<gene>
    <name evidence="1" type="ORF">METZ01_LOCUS182884</name>
</gene>
<name>A0A382CV48_9ZZZZ</name>
<evidence type="ECO:0008006" key="2">
    <source>
        <dbReference type="Google" id="ProtNLM"/>
    </source>
</evidence>
<dbReference type="AlphaFoldDB" id="A0A382CV48"/>
<reference evidence="1" key="1">
    <citation type="submission" date="2018-05" db="EMBL/GenBank/DDBJ databases">
        <authorList>
            <person name="Lanie J.A."/>
            <person name="Ng W.-L."/>
            <person name="Kazmierczak K.M."/>
            <person name="Andrzejewski T.M."/>
            <person name="Davidsen T.M."/>
            <person name="Wayne K.J."/>
            <person name="Tettelin H."/>
            <person name="Glass J.I."/>
            <person name="Rusch D."/>
            <person name="Podicherti R."/>
            <person name="Tsui H.-C.T."/>
            <person name="Winkler M.E."/>
        </authorList>
    </citation>
    <scope>NUCLEOTIDE SEQUENCE</scope>
</reference>
<sequence length="194" mass="20472">MRALVVLSVLVLLMVPVWAEGGTNESTALDGTSLVSVETVDTAAANQDFSITVELDADAASNGTQVGWTTQICINSGVCYAPETAALSPDSDGRLWTGSIVMDDESSYVNWRIELTWPDGNSSSVPETGFGWKVWSTCWYDVDSEQWGGDAALDDGCAGEPLGGEQEDEGWLPGFGGALAAASMAMAAFMARRD</sequence>
<proteinExistence type="predicted"/>
<protein>
    <recommendedName>
        <fullName evidence="2">PGF-CTERM sorting domain-containing protein</fullName>
    </recommendedName>
</protein>